<dbReference type="Proteomes" id="UP000199323">
    <property type="component" value="Unassembled WGS sequence"/>
</dbReference>
<reference evidence="1 2" key="1">
    <citation type="submission" date="2016-10" db="EMBL/GenBank/DDBJ databases">
        <authorList>
            <person name="de Groot N.N."/>
        </authorList>
    </citation>
    <scope>NUCLEOTIDE SEQUENCE [LARGE SCALE GENOMIC DNA]</scope>
    <source>
        <strain evidence="1 2">CGMCC 4.3510</strain>
    </source>
</reference>
<dbReference type="EMBL" id="FONG01000018">
    <property type="protein sequence ID" value="SFF54793.1"/>
    <property type="molecule type" value="Genomic_DNA"/>
</dbReference>
<evidence type="ECO:0000313" key="2">
    <source>
        <dbReference type="Proteomes" id="UP000199323"/>
    </source>
</evidence>
<accession>A0A1I2JLP1</accession>
<proteinExistence type="predicted"/>
<dbReference type="RefSeq" id="WP_093716156.1">
    <property type="nucleotide sequence ID" value="NZ_FONG01000018.1"/>
</dbReference>
<gene>
    <name evidence="1" type="ORF">SAMN05216251_118100</name>
</gene>
<keyword evidence="2" id="KW-1185">Reference proteome</keyword>
<dbReference type="AlphaFoldDB" id="A0A1I2JLP1"/>
<name>A0A1I2JLP1_9ACTN</name>
<dbReference type="STRING" id="380248.SAMN05216251_118100"/>
<sequence length="237" mass="27095">MLTAFNACLFCGRYVLQVPGWTTLLKSYRMLRASWVPDEAFLEGAFHHSCLRASPHRHAFREDALLMLTQGDHDIEAEVDGKVLRHRRPGMAFTEPVYSGPSGALFRHVNTDDWVFVEKSGPWHFLSAAEVRTLTADGVLRKSVETGPTRLPRDPGESVGDWSLPTLLDFLEVRDLYQEVLDRLDPEYTFYEYSALPPKFFLDYSVECVQPLPVDLVEFLGGYTYRSRSLDWEEDGV</sequence>
<organism evidence="1 2">
    <name type="scientific">Actinacidiphila alni</name>
    <dbReference type="NCBI Taxonomy" id="380248"/>
    <lineage>
        <taxon>Bacteria</taxon>
        <taxon>Bacillati</taxon>
        <taxon>Actinomycetota</taxon>
        <taxon>Actinomycetes</taxon>
        <taxon>Kitasatosporales</taxon>
        <taxon>Streptomycetaceae</taxon>
        <taxon>Actinacidiphila</taxon>
    </lineage>
</organism>
<protein>
    <submittedName>
        <fullName evidence="1">Uncharacterized protein</fullName>
    </submittedName>
</protein>
<evidence type="ECO:0000313" key="1">
    <source>
        <dbReference type="EMBL" id="SFF54793.1"/>
    </source>
</evidence>
<dbReference type="OrthoDB" id="4545768at2"/>